<gene>
    <name evidence="3" type="ORF">G647_07284</name>
</gene>
<evidence type="ECO:0000313" key="3">
    <source>
        <dbReference type="EMBL" id="ETI20941.1"/>
    </source>
</evidence>
<organism evidence="3 4">
    <name type="scientific">Cladophialophora carrionii CBS 160.54</name>
    <dbReference type="NCBI Taxonomy" id="1279043"/>
    <lineage>
        <taxon>Eukaryota</taxon>
        <taxon>Fungi</taxon>
        <taxon>Dikarya</taxon>
        <taxon>Ascomycota</taxon>
        <taxon>Pezizomycotina</taxon>
        <taxon>Eurotiomycetes</taxon>
        <taxon>Chaetothyriomycetidae</taxon>
        <taxon>Chaetothyriales</taxon>
        <taxon>Herpotrichiellaceae</taxon>
        <taxon>Cladophialophora</taxon>
    </lineage>
</organism>
<protein>
    <recommendedName>
        <fullName evidence="2">BZIP domain-containing protein</fullName>
    </recommendedName>
</protein>
<dbReference type="Gene3D" id="1.20.5.170">
    <property type="match status" value="1"/>
</dbReference>
<dbReference type="PROSITE" id="PS00036">
    <property type="entry name" value="BZIP_BASIC"/>
    <property type="match status" value="1"/>
</dbReference>
<dbReference type="HOGENOM" id="CLU_2236315_0_0_1"/>
<dbReference type="GO" id="GO:0003700">
    <property type="term" value="F:DNA-binding transcription factor activity"/>
    <property type="evidence" value="ECO:0007669"/>
    <property type="project" value="InterPro"/>
</dbReference>
<dbReference type="RefSeq" id="XP_008729822.1">
    <property type="nucleotide sequence ID" value="XM_008731600.1"/>
</dbReference>
<dbReference type="InterPro" id="IPR004827">
    <property type="entry name" value="bZIP"/>
</dbReference>
<accession>V9D2U7</accession>
<evidence type="ECO:0000256" key="1">
    <source>
        <dbReference type="SAM" id="MobiDB-lite"/>
    </source>
</evidence>
<evidence type="ECO:0000259" key="2">
    <source>
        <dbReference type="PROSITE" id="PS00036"/>
    </source>
</evidence>
<dbReference type="VEuPathDB" id="FungiDB:G647_07284"/>
<sequence length="105" mass="11779">MAGSVPVPPKKSNTAAEKRKLRNRLSQQAFRARQNLEISELKQQLALFSGSESDRNASLVAENQRLRQLLWQSEKKLRSLQASLKGILDSMADARDNDFVSAIVK</sequence>
<dbReference type="GeneID" id="19985777"/>
<feature type="domain" description="BZIP" evidence="2">
    <location>
        <begin position="18"/>
        <end position="33"/>
    </location>
</feature>
<feature type="region of interest" description="Disordered" evidence="1">
    <location>
        <begin position="1"/>
        <end position="21"/>
    </location>
</feature>
<dbReference type="SUPFAM" id="SSF57959">
    <property type="entry name" value="Leucine zipper domain"/>
    <property type="match status" value="1"/>
</dbReference>
<evidence type="ECO:0000313" key="4">
    <source>
        <dbReference type="Proteomes" id="UP000030678"/>
    </source>
</evidence>
<dbReference type="EMBL" id="KB822707">
    <property type="protein sequence ID" value="ETI20941.1"/>
    <property type="molecule type" value="Genomic_DNA"/>
</dbReference>
<reference evidence="3 4" key="1">
    <citation type="submission" date="2013-03" db="EMBL/GenBank/DDBJ databases">
        <title>The Genome Sequence of Cladophialophora carrionii CBS 160.54.</title>
        <authorList>
            <consortium name="The Broad Institute Genomics Platform"/>
            <person name="Cuomo C."/>
            <person name="de Hoog S."/>
            <person name="Gorbushina A."/>
            <person name="Walker B."/>
            <person name="Young S.K."/>
            <person name="Zeng Q."/>
            <person name="Gargeya S."/>
            <person name="Fitzgerald M."/>
            <person name="Haas B."/>
            <person name="Abouelleil A."/>
            <person name="Allen A.W."/>
            <person name="Alvarado L."/>
            <person name="Arachchi H.M."/>
            <person name="Berlin A.M."/>
            <person name="Chapman S.B."/>
            <person name="Gainer-Dewar J."/>
            <person name="Goldberg J."/>
            <person name="Griggs A."/>
            <person name="Gujja S."/>
            <person name="Hansen M."/>
            <person name="Howarth C."/>
            <person name="Imamovic A."/>
            <person name="Ireland A."/>
            <person name="Larimer J."/>
            <person name="McCowan C."/>
            <person name="Murphy C."/>
            <person name="Pearson M."/>
            <person name="Poon T.W."/>
            <person name="Priest M."/>
            <person name="Roberts A."/>
            <person name="Saif S."/>
            <person name="Shea T."/>
            <person name="Sisk P."/>
            <person name="Sykes S."/>
            <person name="Wortman J."/>
            <person name="Nusbaum C."/>
            <person name="Birren B."/>
        </authorList>
    </citation>
    <scope>NUCLEOTIDE SEQUENCE [LARGE SCALE GENOMIC DNA]</scope>
    <source>
        <strain evidence="3 4">CBS 160.54</strain>
    </source>
</reference>
<dbReference type="InterPro" id="IPR046347">
    <property type="entry name" value="bZIP_sf"/>
</dbReference>
<dbReference type="OrthoDB" id="10261951at2759"/>
<proteinExistence type="predicted"/>
<dbReference type="AlphaFoldDB" id="V9D2U7"/>
<name>V9D2U7_9EURO</name>
<dbReference type="Proteomes" id="UP000030678">
    <property type="component" value="Unassembled WGS sequence"/>
</dbReference>